<accession>A0A6A3CJK7</accession>
<dbReference type="GO" id="GO:0004674">
    <property type="term" value="F:protein serine/threonine kinase activity"/>
    <property type="evidence" value="ECO:0007669"/>
    <property type="project" value="UniProtKB-KW"/>
</dbReference>
<keyword evidence="6" id="KW-0677">Repeat</keyword>
<evidence type="ECO:0000256" key="2">
    <source>
        <dbReference type="ARBA" id="ARBA00022527"/>
    </source>
</evidence>
<keyword evidence="4" id="KW-0812">Transmembrane</keyword>
<dbReference type="FunFam" id="1.10.510.10:FF:000129">
    <property type="entry name" value="cysteine-rich receptor-like protein kinase 10"/>
    <property type="match status" value="1"/>
</dbReference>
<dbReference type="EMBL" id="VEPZ02000249">
    <property type="protein sequence ID" value="KAE8728664.1"/>
    <property type="molecule type" value="Genomic_DNA"/>
</dbReference>
<keyword evidence="16" id="KW-1185">Reference proteome</keyword>
<evidence type="ECO:0000256" key="5">
    <source>
        <dbReference type="ARBA" id="ARBA00022729"/>
    </source>
</evidence>
<dbReference type="PANTHER" id="PTHR27002">
    <property type="entry name" value="RECEPTOR-LIKE SERINE/THREONINE-PROTEIN KINASE SD1-8"/>
    <property type="match status" value="1"/>
</dbReference>
<evidence type="ECO:0000256" key="3">
    <source>
        <dbReference type="ARBA" id="ARBA00022679"/>
    </source>
</evidence>
<dbReference type="InterPro" id="IPR000719">
    <property type="entry name" value="Prot_kinase_dom"/>
</dbReference>
<dbReference type="GO" id="GO:0005886">
    <property type="term" value="C:plasma membrane"/>
    <property type="evidence" value="ECO:0007669"/>
    <property type="project" value="TreeGrafter"/>
</dbReference>
<dbReference type="InterPro" id="IPR008271">
    <property type="entry name" value="Ser/Thr_kinase_AS"/>
</dbReference>
<dbReference type="GO" id="GO:0005524">
    <property type="term" value="F:ATP binding"/>
    <property type="evidence" value="ECO:0007669"/>
    <property type="project" value="UniProtKB-KW"/>
</dbReference>
<keyword evidence="8" id="KW-0418">Kinase</keyword>
<keyword evidence="2" id="KW-0723">Serine/threonine-protein kinase</keyword>
<keyword evidence="3" id="KW-0808">Transferase</keyword>
<evidence type="ECO:0000256" key="8">
    <source>
        <dbReference type="ARBA" id="ARBA00022777"/>
    </source>
</evidence>
<protein>
    <recommendedName>
        <fullName evidence="14">Protein kinase domain-containing protein</fullName>
    </recommendedName>
</protein>
<keyword evidence="5" id="KW-0732">Signal</keyword>
<keyword evidence="13" id="KW-0325">Glycoprotein</keyword>
<evidence type="ECO:0000256" key="12">
    <source>
        <dbReference type="ARBA" id="ARBA00023170"/>
    </source>
</evidence>
<evidence type="ECO:0000256" key="4">
    <source>
        <dbReference type="ARBA" id="ARBA00022692"/>
    </source>
</evidence>
<proteinExistence type="predicted"/>
<keyword evidence="12" id="KW-0675">Receptor</keyword>
<dbReference type="GO" id="GO:0042742">
    <property type="term" value="P:defense response to bacterium"/>
    <property type="evidence" value="ECO:0007669"/>
    <property type="project" value="TreeGrafter"/>
</dbReference>
<feature type="domain" description="Protein kinase" evidence="14">
    <location>
        <begin position="1"/>
        <end position="183"/>
    </location>
</feature>
<dbReference type="Pfam" id="PF00069">
    <property type="entry name" value="Pkinase"/>
    <property type="match status" value="1"/>
</dbReference>
<dbReference type="Gene3D" id="1.10.510.10">
    <property type="entry name" value="Transferase(Phosphotransferase) domain 1"/>
    <property type="match status" value="1"/>
</dbReference>
<evidence type="ECO:0000313" key="15">
    <source>
        <dbReference type="EMBL" id="KAE8728664.1"/>
    </source>
</evidence>
<evidence type="ECO:0000259" key="14">
    <source>
        <dbReference type="PROSITE" id="PS50011"/>
    </source>
</evidence>
<evidence type="ECO:0000256" key="11">
    <source>
        <dbReference type="ARBA" id="ARBA00023136"/>
    </source>
</evidence>
<keyword evidence="7" id="KW-0547">Nucleotide-binding</keyword>
<gene>
    <name evidence="15" type="ORF">F3Y22_tig00004111pilonHSYRG00053</name>
</gene>
<keyword evidence="10" id="KW-1133">Transmembrane helix</keyword>
<sequence>MLTSPDCCRSFTKRKFTDPAKEGQLDWSRRYKIIVGIARGILYLHRDSRLRIIHRDLKASNVLLDGDTNPKIWDFGMARIFGVYQTQGTTRRVVGTYGYMSPEYAMRGQFSGESDVYSFGVLVLEIITGQRNSNFYQTEATEDLISYAWKLWKDERPQELLNPVLRDNYSRNEVVRCVQLGLLCVEEDPADDGYRCSLA</sequence>
<evidence type="ECO:0000256" key="7">
    <source>
        <dbReference type="ARBA" id="ARBA00022741"/>
    </source>
</evidence>
<keyword evidence="9" id="KW-0067">ATP-binding</keyword>
<dbReference type="SUPFAM" id="SSF56112">
    <property type="entry name" value="Protein kinase-like (PK-like)"/>
    <property type="match status" value="1"/>
</dbReference>
<dbReference type="SMART" id="SM00220">
    <property type="entry name" value="S_TKc"/>
    <property type="match status" value="1"/>
</dbReference>
<reference evidence="15" key="1">
    <citation type="submission" date="2019-09" db="EMBL/GenBank/DDBJ databases">
        <title>Draft genome information of white flower Hibiscus syriacus.</title>
        <authorList>
            <person name="Kim Y.-M."/>
        </authorList>
    </citation>
    <scope>NUCLEOTIDE SEQUENCE [LARGE SCALE GENOMIC DNA]</scope>
    <source>
        <strain evidence="15">YM2019G1</strain>
    </source>
</reference>
<evidence type="ECO:0000256" key="9">
    <source>
        <dbReference type="ARBA" id="ARBA00022840"/>
    </source>
</evidence>
<evidence type="ECO:0000313" key="16">
    <source>
        <dbReference type="Proteomes" id="UP000436088"/>
    </source>
</evidence>
<evidence type="ECO:0000256" key="13">
    <source>
        <dbReference type="ARBA" id="ARBA00023180"/>
    </source>
</evidence>
<dbReference type="PROSITE" id="PS00108">
    <property type="entry name" value="PROTEIN_KINASE_ST"/>
    <property type="match status" value="1"/>
</dbReference>
<evidence type="ECO:0000256" key="1">
    <source>
        <dbReference type="ARBA" id="ARBA00004167"/>
    </source>
</evidence>
<dbReference type="PROSITE" id="PS50011">
    <property type="entry name" value="PROTEIN_KINASE_DOM"/>
    <property type="match status" value="1"/>
</dbReference>
<evidence type="ECO:0000256" key="6">
    <source>
        <dbReference type="ARBA" id="ARBA00022737"/>
    </source>
</evidence>
<organism evidence="15 16">
    <name type="scientific">Hibiscus syriacus</name>
    <name type="common">Rose of Sharon</name>
    <dbReference type="NCBI Taxonomy" id="106335"/>
    <lineage>
        <taxon>Eukaryota</taxon>
        <taxon>Viridiplantae</taxon>
        <taxon>Streptophyta</taxon>
        <taxon>Embryophyta</taxon>
        <taxon>Tracheophyta</taxon>
        <taxon>Spermatophyta</taxon>
        <taxon>Magnoliopsida</taxon>
        <taxon>eudicotyledons</taxon>
        <taxon>Gunneridae</taxon>
        <taxon>Pentapetalae</taxon>
        <taxon>rosids</taxon>
        <taxon>malvids</taxon>
        <taxon>Malvales</taxon>
        <taxon>Malvaceae</taxon>
        <taxon>Malvoideae</taxon>
        <taxon>Hibiscus</taxon>
    </lineage>
</organism>
<evidence type="ECO:0000256" key="10">
    <source>
        <dbReference type="ARBA" id="ARBA00022989"/>
    </source>
</evidence>
<keyword evidence="11" id="KW-0472">Membrane</keyword>
<dbReference type="Proteomes" id="UP000436088">
    <property type="component" value="Unassembled WGS sequence"/>
</dbReference>
<comment type="caution">
    <text evidence="15">The sequence shown here is derived from an EMBL/GenBank/DDBJ whole genome shotgun (WGS) entry which is preliminary data.</text>
</comment>
<dbReference type="PANTHER" id="PTHR27002:SF1050">
    <property type="entry name" value="CYSTEINE-RICH RECEPTOR-LIKE PROTEIN KINASE 5"/>
    <property type="match status" value="1"/>
</dbReference>
<comment type="subcellular location">
    <subcellularLocation>
        <location evidence="1">Membrane</location>
        <topology evidence="1">Single-pass membrane protein</topology>
    </subcellularLocation>
</comment>
<dbReference type="AlphaFoldDB" id="A0A6A3CJK7"/>
<name>A0A6A3CJK7_HIBSY</name>
<dbReference type="InterPro" id="IPR011009">
    <property type="entry name" value="Kinase-like_dom_sf"/>
</dbReference>